<accession>A0A5K7XDW4</accession>
<dbReference type="Gene3D" id="2.102.10.10">
    <property type="entry name" value="Rieske [2Fe-2S] iron-sulphur domain"/>
    <property type="match status" value="1"/>
</dbReference>
<dbReference type="RefSeq" id="WP_152100446.1">
    <property type="nucleotide sequence ID" value="NZ_AP021861.1"/>
</dbReference>
<organism evidence="7 8">
    <name type="scientific">Lacipirellula parvula</name>
    <dbReference type="NCBI Taxonomy" id="2650471"/>
    <lineage>
        <taxon>Bacteria</taxon>
        <taxon>Pseudomonadati</taxon>
        <taxon>Planctomycetota</taxon>
        <taxon>Planctomycetia</taxon>
        <taxon>Pirellulales</taxon>
        <taxon>Lacipirellulaceae</taxon>
        <taxon>Lacipirellula</taxon>
    </lineage>
</organism>
<keyword evidence="8" id="KW-1185">Reference proteome</keyword>
<evidence type="ECO:0000256" key="2">
    <source>
        <dbReference type="ARBA" id="ARBA00022723"/>
    </source>
</evidence>
<reference evidence="8" key="1">
    <citation type="submission" date="2019-10" db="EMBL/GenBank/DDBJ databases">
        <title>Lacipirellula parvula gen. nov., sp. nov., representing a lineage of planctomycetes widespread in freshwater anoxic habitats, and description of the family Lacipirellulaceae.</title>
        <authorList>
            <person name="Dedysh S.N."/>
            <person name="Kulichevskaya I.S."/>
            <person name="Beletsky A.V."/>
            <person name="Rakitin A.L."/>
            <person name="Mardanov A.V."/>
            <person name="Ivanova A.A."/>
            <person name="Saltykova V.X."/>
            <person name="Rijpstra W.I.C."/>
            <person name="Sinninghe Damste J.S."/>
            <person name="Ravin N.V."/>
        </authorList>
    </citation>
    <scope>NUCLEOTIDE SEQUENCE [LARGE SCALE GENOMIC DNA]</scope>
    <source>
        <strain evidence="8">PX69</strain>
    </source>
</reference>
<keyword evidence="3" id="KW-0408">Iron</keyword>
<evidence type="ECO:0000256" key="5">
    <source>
        <dbReference type="SAM" id="Phobius"/>
    </source>
</evidence>
<keyword evidence="1" id="KW-0001">2Fe-2S</keyword>
<evidence type="ECO:0000256" key="1">
    <source>
        <dbReference type="ARBA" id="ARBA00022714"/>
    </source>
</evidence>
<keyword evidence="2" id="KW-0479">Metal-binding</keyword>
<sequence>MSNTPDQPPPSLVKIPGRESDNRRSFFAITAAVVTGSIAVLTPIGVGIAAFLTPLFRKSKSPEVRIALLDQVPDDGMPRYFPVVADREDAWTRYPAQRVGAVYLVRKPGKEKPTAFTAKCPHAGCFIGYTPGSKVFQCPCHTSAFNLDGSRVNGDAEVAPRGMDTLPVSIRQAKTGDGNSIAEVWVEFIDFQTGHKEKIPTA</sequence>
<keyword evidence="5" id="KW-1133">Transmembrane helix</keyword>
<keyword evidence="5" id="KW-0812">Transmembrane</keyword>
<dbReference type="InterPro" id="IPR036922">
    <property type="entry name" value="Rieske_2Fe-2S_sf"/>
</dbReference>
<dbReference type="Proteomes" id="UP000326837">
    <property type="component" value="Chromosome"/>
</dbReference>
<dbReference type="SUPFAM" id="SSF50022">
    <property type="entry name" value="ISP domain"/>
    <property type="match status" value="1"/>
</dbReference>
<evidence type="ECO:0000259" key="6">
    <source>
        <dbReference type="PROSITE" id="PS51296"/>
    </source>
</evidence>
<evidence type="ECO:0000256" key="4">
    <source>
        <dbReference type="ARBA" id="ARBA00023014"/>
    </source>
</evidence>
<dbReference type="GO" id="GO:0051537">
    <property type="term" value="F:2 iron, 2 sulfur cluster binding"/>
    <property type="evidence" value="ECO:0007669"/>
    <property type="project" value="UniProtKB-KW"/>
</dbReference>
<evidence type="ECO:0000313" key="7">
    <source>
        <dbReference type="EMBL" id="BBO34970.1"/>
    </source>
</evidence>
<keyword evidence="5" id="KW-0472">Membrane</keyword>
<evidence type="ECO:0000313" key="8">
    <source>
        <dbReference type="Proteomes" id="UP000326837"/>
    </source>
</evidence>
<keyword evidence="4" id="KW-0411">Iron-sulfur</keyword>
<protein>
    <submittedName>
        <fullName evidence="7">Ubiquinol-cytochrome c reductase</fullName>
    </submittedName>
</protein>
<dbReference type="AlphaFoldDB" id="A0A5K7XDW4"/>
<dbReference type="KEGG" id="lpav:PLANPX_4582"/>
<gene>
    <name evidence="7" type="ORF">PLANPX_4582</name>
</gene>
<dbReference type="EMBL" id="AP021861">
    <property type="protein sequence ID" value="BBO34970.1"/>
    <property type="molecule type" value="Genomic_DNA"/>
</dbReference>
<dbReference type="PROSITE" id="PS51296">
    <property type="entry name" value="RIESKE"/>
    <property type="match status" value="1"/>
</dbReference>
<dbReference type="GO" id="GO:0046872">
    <property type="term" value="F:metal ion binding"/>
    <property type="evidence" value="ECO:0007669"/>
    <property type="project" value="UniProtKB-KW"/>
</dbReference>
<feature type="domain" description="Rieske" evidence="6">
    <location>
        <begin position="80"/>
        <end position="177"/>
    </location>
</feature>
<name>A0A5K7XDW4_9BACT</name>
<feature type="transmembrane region" description="Helical" evidence="5">
    <location>
        <begin position="26"/>
        <end position="52"/>
    </location>
</feature>
<dbReference type="InterPro" id="IPR017941">
    <property type="entry name" value="Rieske_2Fe-2S"/>
</dbReference>
<proteinExistence type="predicted"/>
<evidence type="ECO:0000256" key="3">
    <source>
        <dbReference type="ARBA" id="ARBA00023004"/>
    </source>
</evidence>
<dbReference type="Pfam" id="PF00355">
    <property type="entry name" value="Rieske"/>
    <property type="match status" value="1"/>
</dbReference>